<dbReference type="EMBL" id="JAQMWT010000387">
    <property type="protein sequence ID" value="KAJ8602303.1"/>
    <property type="molecule type" value="Genomic_DNA"/>
</dbReference>
<gene>
    <name evidence="3" type="ORF">CTAYLR_007868</name>
</gene>
<evidence type="ECO:0000256" key="1">
    <source>
        <dbReference type="SAM" id="MobiDB-lite"/>
    </source>
</evidence>
<feature type="compositionally biased region" description="Basic and acidic residues" evidence="1">
    <location>
        <begin position="128"/>
        <end position="138"/>
    </location>
</feature>
<proteinExistence type="predicted"/>
<feature type="compositionally biased region" description="Polar residues" evidence="1">
    <location>
        <begin position="148"/>
        <end position="159"/>
    </location>
</feature>
<evidence type="ECO:0000256" key="2">
    <source>
        <dbReference type="SAM" id="Phobius"/>
    </source>
</evidence>
<feature type="region of interest" description="Disordered" evidence="1">
    <location>
        <begin position="122"/>
        <end position="189"/>
    </location>
</feature>
<evidence type="ECO:0000313" key="3">
    <source>
        <dbReference type="EMBL" id="KAJ8602303.1"/>
    </source>
</evidence>
<accession>A0AAD7UEF6</accession>
<dbReference type="AlphaFoldDB" id="A0AAD7UEF6"/>
<keyword evidence="2" id="KW-0812">Transmembrane</keyword>
<name>A0AAD7UEF6_9STRA</name>
<reference evidence="3" key="1">
    <citation type="submission" date="2023-01" db="EMBL/GenBank/DDBJ databases">
        <title>Metagenome sequencing of chrysophaentin producing Chrysophaeum taylorii.</title>
        <authorList>
            <person name="Davison J."/>
            <person name="Bewley C."/>
        </authorList>
    </citation>
    <scope>NUCLEOTIDE SEQUENCE</scope>
    <source>
        <strain evidence="3">NIES-1699</strain>
    </source>
</reference>
<keyword evidence="2" id="KW-1133">Transmembrane helix</keyword>
<keyword evidence="2" id="KW-0472">Membrane</keyword>
<organism evidence="3 4">
    <name type="scientific">Chrysophaeum taylorii</name>
    <dbReference type="NCBI Taxonomy" id="2483200"/>
    <lineage>
        <taxon>Eukaryota</taxon>
        <taxon>Sar</taxon>
        <taxon>Stramenopiles</taxon>
        <taxon>Ochrophyta</taxon>
        <taxon>Pelagophyceae</taxon>
        <taxon>Pelagomonadales</taxon>
        <taxon>Pelagomonadaceae</taxon>
        <taxon>Chrysophaeum</taxon>
    </lineage>
</organism>
<keyword evidence="4" id="KW-1185">Reference proteome</keyword>
<dbReference type="Proteomes" id="UP001230188">
    <property type="component" value="Unassembled WGS sequence"/>
</dbReference>
<feature type="transmembrane region" description="Helical" evidence="2">
    <location>
        <begin position="29"/>
        <end position="49"/>
    </location>
</feature>
<protein>
    <submittedName>
        <fullName evidence="3">Uncharacterized protein</fullName>
    </submittedName>
</protein>
<evidence type="ECO:0000313" key="4">
    <source>
        <dbReference type="Proteomes" id="UP001230188"/>
    </source>
</evidence>
<comment type="caution">
    <text evidence="3">The sequence shown here is derived from an EMBL/GenBank/DDBJ whole genome shotgun (WGS) entry which is preliminary data.</text>
</comment>
<sequence>MDDCTHRMSEETTEARPVVSSSMSAFVEMYGWTFLIIYAMISALVFVAICASRSTVFADVAPADAAILWGANVKPLLHSVGFKSKSAQQTSVVLLAIACTKLLVPIKLPVAGAITVFVSQRRGPHRRASPDSERRSLLDSDEECGGVTSASGNEGTSLDSPGPTGRGSDKEERRSAVPRPTDAFTDADL</sequence>